<dbReference type="SUPFAM" id="SSF117281">
    <property type="entry name" value="Kelch motif"/>
    <property type="match status" value="1"/>
</dbReference>
<evidence type="ECO:0000256" key="1">
    <source>
        <dbReference type="SAM" id="SignalP"/>
    </source>
</evidence>
<keyword evidence="1" id="KW-0732">Signal</keyword>
<dbReference type="Pfam" id="PF01344">
    <property type="entry name" value="Kelch_1"/>
    <property type="match status" value="2"/>
</dbReference>
<dbReference type="Gene3D" id="2.60.40.1080">
    <property type="match status" value="2"/>
</dbReference>
<name>A0A437RHE3_9BURK</name>
<organism evidence="3 4">
    <name type="scientific">Rubrivivax rivuli</name>
    <dbReference type="NCBI Taxonomy" id="1862385"/>
    <lineage>
        <taxon>Bacteria</taxon>
        <taxon>Pseudomonadati</taxon>
        <taxon>Pseudomonadota</taxon>
        <taxon>Betaproteobacteria</taxon>
        <taxon>Burkholderiales</taxon>
        <taxon>Sphaerotilaceae</taxon>
        <taxon>Rubrivivax</taxon>
    </lineage>
</organism>
<evidence type="ECO:0000259" key="2">
    <source>
        <dbReference type="SMART" id="SM00635"/>
    </source>
</evidence>
<dbReference type="EMBL" id="SACR01000003">
    <property type="protein sequence ID" value="RVU46144.1"/>
    <property type="molecule type" value="Genomic_DNA"/>
</dbReference>
<evidence type="ECO:0000313" key="3">
    <source>
        <dbReference type="EMBL" id="RVU46144.1"/>
    </source>
</evidence>
<dbReference type="PROSITE" id="PS51257">
    <property type="entry name" value="PROKAR_LIPOPROTEIN"/>
    <property type="match status" value="1"/>
</dbReference>
<dbReference type="SMART" id="SM00612">
    <property type="entry name" value="Kelch"/>
    <property type="match status" value="5"/>
</dbReference>
<feature type="chain" id="PRO_5019375239" description="BIG2 domain-containing protein" evidence="1">
    <location>
        <begin position="25"/>
        <end position="565"/>
    </location>
</feature>
<feature type="domain" description="BIG2" evidence="2">
    <location>
        <begin position="33"/>
        <end position="116"/>
    </location>
</feature>
<dbReference type="InterPro" id="IPR003343">
    <property type="entry name" value="Big_2"/>
</dbReference>
<dbReference type="InterPro" id="IPR037293">
    <property type="entry name" value="Gal_Oxidase_central_sf"/>
</dbReference>
<dbReference type="Proteomes" id="UP000285575">
    <property type="component" value="Unassembled WGS sequence"/>
</dbReference>
<evidence type="ECO:0000313" key="4">
    <source>
        <dbReference type="Proteomes" id="UP000285575"/>
    </source>
</evidence>
<dbReference type="FunFam" id="2.60.40.1080:FF:000001">
    <property type="entry name" value="Bacterial Ig-like domain, group 2"/>
    <property type="match status" value="1"/>
</dbReference>
<reference evidence="3 4" key="1">
    <citation type="submission" date="2019-01" db="EMBL/GenBank/DDBJ databases">
        <authorList>
            <person name="Chen W.-M."/>
        </authorList>
    </citation>
    <scope>NUCLEOTIDE SEQUENCE [LARGE SCALE GENOMIC DNA]</scope>
    <source>
        <strain evidence="3 4">KYPY4</strain>
    </source>
</reference>
<dbReference type="OrthoDB" id="601499at2"/>
<dbReference type="PANTHER" id="PTHR45632">
    <property type="entry name" value="LD33804P"/>
    <property type="match status" value="1"/>
</dbReference>
<feature type="domain" description="BIG2" evidence="2">
    <location>
        <begin position="121"/>
        <end position="202"/>
    </location>
</feature>
<feature type="signal peptide" evidence="1">
    <location>
        <begin position="1"/>
        <end position="24"/>
    </location>
</feature>
<comment type="caution">
    <text evidence="3">The sequence shown here is derived from an EMBL/GenBank/DDBJ whole genome shotgun (WGS) entry which is preliminary data.</text>
</comment>
<proteinExistence type="predicted"/>
<gene>
    <name evidence="3" type="ORF">EOE66_09780</name>
</gene>
<sequence length="565" mass="57974">MRIWTLMTLRACFVLICGALVACGADEIRLPPQLQAIDVTPASPSIAYGQQQQFTAVGRFGDGSVVDLTNSVRWKSSVPGVAVVVDAAAGLVQSVGAGTTQISADAGSVSGSTTLQVRAPALVSLMVEPAAVYAGVGIATQIAAWGQYADGSRADLTALVSWSSPSAAVQWGPRPGQVSGLALGVTVIGASLGAVSAQAPLSIVAEAWSPAPNPAGGNSADAAVLLQDGRVLVLKGRDGDIYDPVANRWSATAPLPIDPGSGCSATLLADGRVLFVGGGLSGVEIFNPTTNTWSTAASMLTARRDHTASLLASGHVLVVGGRSFSGQTGAALATAESFDPVANLWSPAGDMSTARTLHTATRLADGRVLVVGGSSEAGAEIHDPATNTWSRTSPMHAERAQHTATLLPDGRVLVVGGVRPTWNMALRSTEQDWASPPELYDPRLDRWTLASVPAARFQHSASLLPDGRVLVAGGAAWYYFGPGLPSDLARKALSAVQVYDPATGTSTGVADLPVASAGHRAILLPGGKTLVIGGHGLETRLVFRDPGLPRVVTTEVAVPNAAFYW</sequence>
<keyword evidence="4" id="KW-1185">Reference proteome</keyword>
<accession>A0A437RHE3</accession>
<dbReference type="InterPro" id="IPR015915">
    <property type="entry name" value="Kelch-typ_b-propeller"/>
</dbReference>
<dbReference type="InterPro" id="IPR006652">
    <property type="entry name" value="Kelch_1"/>
</dbReference>
<dbReference type="Gene3D" id="2.130.10.80">
    <property type="entry name" value="Galactose oxidase/kelch, beta-propeller"/>
    <property type="match status" value="3"/>
</dbReference>
<dbReference type="SMART" id="SM00635">
    <property type="entry name" value="BID_2"/>
    <property type="match status" value="2"/>
</dbReference>
<dbReference type="Pfam" id="PF02368">
    <property type="entry name" value="Big_2"/>
    <property type="match status" value="1"/>
</dbReference>
<dbReference type="AlphaFoldDB" id="A0A437RHE3"/>
<dbReference type="RefSeq" id="WP_128228510.1">
    <property type="nucleotide sequence ID" value="NZ_SACR01000003.1"/>
</dbReference>
<dbReference type="PANTHER" id="PTHR45632:SF17">
    <property type="entry name" value="KELCH-LIKE PROTEIN 31"/>
    <property type="match status" value="1"/>
</dbReference>
<protein>
    <recommendedName>
        <fullName evidence="2">BIG2 domain-containing protein</fullName>
    </recommendedName>
</protein>